<sequence length="620" mass="68849">MAKSKKSPDSDSKASFTTAHQKVIQEHYLDEFRDFILKVDPTLEDSRNKELRNWYTTKANAILALINSQTAPFDKCPPLDENKVKADIDACKRVFWNYRNLKLKFELTGGGSTGGITAKDARKAIDRLLDFASGMTGRKLFESENKDIIIEESKALGLDSPAAAYQSQLASMWHEAPQEEWNEKAKNCFDIGENQKEFPKLLTLMLQTLAQAGYIGDFETVFVTCIRDANGKIDTTIGGGGTSKMNFLKTWKDGADETTCAEEAAETFGSQVAEWTKRVLPPLKQEEREDGIDLDVFEKTSGGLFRFPDIDTKAESPKVVGSYIKAYFELVHKEQYNKLLNWTVLTKNPDTFYDTTKFALKVCLVDPQDMTSAQICDLADTLHNLPTPFAFRDPVEAPEVEPPADPESDSKSAQDDTHDNLGEAQEEETDDGVDGLWQEEDLYAPWGGIESPTSGVADQEAGEGSGGVNDEQLAEQNDEPLDINPEAQQEPPSKTPKNAGRPRKPRVKKAKEVSSNQTQNGSTGNKRKRSEGFDTEETQEKQGPVKRSRKQNAPPPEPHTETHAQQALNRVVIKGKKGKDAANWTWVAEPEDKAGSLQITPKKPTVEGRVSTRRQARVSG</sequence>
<feature type="region of interest" description="Disordered" evidence="1">
    <location>
        <begin position="389"/>
        <end position="620"/>
    </location>
</feature>
<feature type="compositionally biased region" description="Acidic residues" evidence="1">
    <location>
        <begin position="424"/>
        <end position="442"/>
    </location>
</feature>
<feature type="compositionally biased region" description="Basic residues" evidence="1">
    <location>
        <begin position="500"/>
        <end position="509"/>
    </location>
</feature>
<organism evidence="2 3">
    <name type="scientific">Marasmius crinis-equi</name>
    <dbReference type="NCBI Taxonomy" id="585013"/>
    <lineage>
        <taxon>Eukaryota</taxon>
        <taxon>Fungi</taxon>
        <taxon>Dikarya</taxon>
        <taxon>Basidiomycota</taxon>
        <taxon>Agaricomycotina</taxon>
        <taxon>Agaricomycetes</taxon>
        <taxon>Agaricomycetidae</taxon>
        <taxon>Agaricales</taxon>
        <taxon>Marasmiineae</taxon>
        <taxon>Marasmiaceae</taxon>
        <taxon>Marasmius</taxon>
    </lineage>
</organism>
<dbReference type="Proteomes" id="UP001465976">
    <property type="component" value="Unassembled WGS sequence"/>
</dbReference>
<feature type="compositionally biased region" description="Polar residues" evidence="1">
    <location>
        <begin position="513"/>
        <end position="524"/>
    </location>
</feature>
<evidence type="ECO:0000256" key="1">
    <source>
        <dbReference type="SAM" id="MobiDB-lite"/>
    </source>
</evidence>
<feature type="compositionally biased region" description="Polar residues" evidence="1">
    <location>
        <begin position="486"/>
        <end position="496"/>
    </location>
</feature>
<comment type="caution">
    <text evidence="2">The sequence shown here is derived from an EMBL/GenBank/DDBJ whole genome shotgun (WGS) entry which is preliminary data.</text>
</comment>
<name>A0ABR3EQL1_9AGAR</name>
<proteinExistence type="predicted"/>
<feature type="compositionally biased region" description="Basic and acidic residues" evidence="1">
    <location>
        <begin position="408"/>
        <end position="421"/>
    </location>
</feature>
<gene>
    <name evidence="2" type="ORF">V5O48_016850</name>
</gene>
<protein>
    <submittedName>
        <fullName evidence="2">Uncharacterized protein</fullName>
    </submittedName>
</protein>
<keyword evidence="3" id="KW-1185">Reference proteome</keyword>
<feature type="compositionally biased region" description="Acidic residues" evidence="1">
    <location>
        <begin position="396"/>
        <end position="407"/>
    </location>
</feature>
<dbReference type="EMBL" id="JBAHYK010002383">
    <property type="protein sequence ID" value="KAL0565179.1"/>
    <property type="molecule type" value="Genomic_DNA"/>
</dbReference>
<feature type="compositionally biased region" description="Acidic residues" evidence="1">
    <location>
        <begin position="472"/>
        <end position="481"/>
    </location>
</feature>
<evidence type="ECO:0000313" key="3">
    <source>
        <dbReference type="Proteomes" id="UP001465976"/>
    </source>
</evidence>
<feature type="compositionally biased region" description="Basic residues" evidence="1">
    <location>
        <begin position="611"/>
        <end position="620"/>
    </location>
</feature>
<evidence type="ECO:0000313" key="2">
    <source>
        <dbReference type="EMBL" id="KAL0565179.1"/>
    </source>
</evidence>
<accession>A0ABR3EQL1</accession>
<reference evidence="2 3" key="1">
    <citation type="submission" date="2024-02" db="EMBL/GenBank/DDBJ databases">
        <title>A draft genome for the cacao thread blight pathogen Marasmius crinis-equi.</title>
        <authorList>
            <person name="Cohen S.P."/>
            <person name="Baruah I.K."/>
            <person name="Amoako-Attah I."/>
            <person name="Bukari Y."/>
            <person name="Meinhardt L.W."/>
            <person name="Bailey B.A."/>
        </authorList>
    </citation>
    <scope>NUCLEOTIDE SEQUENCE [LARGE SCALE GENOMIC DNA]</scope>
    <source>
        <strain evidence="2 3">GH-76</strain>
    </source>
</reference>